<evidence type="ECO:0000259" key="11">
    <source>
        <dbReference type="PROSITE" id="PS51547"/>
    </source>
</evidence>
<dbReference type="Pfam" id="PF00454">
    <property type="entry name" value="PI3_PI4_kinase"/>
    <property type="match status" value="1"/>
</dbReference>
<dbReference type="CDD" id="cd00891">
    <property type="entry name" value="PI3Kc"/>
    <property type="match status" value="1"/>
</dbReference>
<dbReference type="InterPro" id="IPR018936">
    <property type="entry name" value="PI3/4_kinase_CS"/>
</dbReference>
<dbReference type="GO" id="GO:0005942">
    <property type="term" value="C:phosphatidylinositol 3-kinase complex"/>
    <property type="evidence" value="ECO:0007669"/>
    <property type="project" value="TreeGrafter"/>
</dbReference>
<dbReference type="PROSITE" id="PS51545">
    <property type="entry name" value="PIK_HELICAL"/>
    <property type="match status" value="1"/>
</dbReference>
<dbReference type="InterPro" id="IPR016024">
    <property type="entry name" value="ARM-type_fold"/>
</dbReference>
<evidence type="ECO:0000256" key="5">
    <source>
        <dbReference type="ARBA" id="ARBA00022777"/>
    </source>
</evidence>
<keyword evidence="6 7" id="KW-0067">ATP-binding</keyword>
<dbReference type="PROSITE" id="PS51547">
    <property type="entry name" value="C2_PI3K"/>
    <property type="match status" value="1"/>
</dbReference>
<evidence type="ECO:0000313" key="12">
    <source>
        <dbReference type="EMBL" id="CAE0244766.1"/>
    </source>
</evidence>
<dbReference type="GO" id="GO:0005737">
    <property type="term" value="C:cytoplasm"/>
    <property type="evidence" value="ECO:0007669"/>
    <property type="project" value="TreeGrafter"/>
</dbReference>
<accession>A0A7S3G0V9</accession>
<dbReference type="InterPro" id="IPR011009">
    <property type="entry name" value="Kinase-like_dom_sf"/>
</dbReference>
<evidence type="ECO:0000256" key="3">
    <source>
        <dbReference type="ARBA" id="ARBA00022679"/>
    </source>
</evidence>
<protein>
    <recommendedName>
        <fullName evidence="2">phosphatidylinositol 3-kinase</fullName>
        <ecNumber evidence="2">2.7.1.137</ecNumber>
    </recommendedName>
</protein>
<reference evidence="12" key="1">
    <citation type="submission" date="2021-01" db="EMBL/GenBank/DDBJ databases">
        <authorList>
            <person name="Corre E."/>
            <person name="Pelletier E."/>
            <person name="Niang G."/>
            <person name="Scheremetjew M."/>
            <person name="Finn R."/>
            <person name="Kale V."/>
            <person name="Holt S."/>
            <person name="Cochrane G."/>
            <person name="Meng A."/>
            <person name="Brown T."/>
            <person name="Cohen L."/>
        </authorList>
    </citation>
    <scope>NUCLEOTIDE SEQUENCE</scope>
    <source>
        <strain evidence="12">NIES-2562</strain>
    </source>
</reference>
<evidence type="ECO:0000256" key="4">
    <source>
        <dbReference type="ARBA" id="ARBA00022741"/>
    </source>
</evidence>
<dbReference type="SMART" id="SM00145">
    <property type="entry name" value="PI3Ka"/>
    <property type="match status" value="1"/>
</dbReference>
<evidence type="ECO:0000259" key="10">
    <source>
        <dbReference type="PROSITE" id="PS51545"/>
    </source>
</evidence>
<dbReference type="SMART" id="SM00142">
    <property type="entry name" value="PI3K_C2"/>
    <property type="match status" value="1"/>
</dbReference>
<name>A0A7S3G0V9_9EUKA</name>
<comment type="similarity">
    <text evidence="7 8">Belongs to the PI3/PI4-kinase family.</text>
</comment>
<dbReference type="SMART" id="SM00146">
    <property type="entry name" value="PI3Kc"/>
    <property type="match status" value="1"/>
</dbReference>
<dbReference type="Pfam" id="PF00792">
    <property type="entry name" value="PI3K_C2"/>
    <property type="match status" value="1"/>
</dbReference>
<sequence>MHRQLESGPGKGMFRVRVLGAELRTEVEQVVTISGSSTIAALDTEKQELAVEVGLYYGGKALSSVVYSRPVVAEAEPRWMQWVELDVPVHRLPRETKVCFTVVSAKSGRLQEGRSGSVSQQNVKNIGWGARYLFGHDDYLIQGKRGLHLWPGEKANPAGCAVDYPFKEGGNHLFVEFDEYPLPVSYSSAPPCVNVKTFGRTDALDIPADELEVIRRAVDTPFATRPPDNDRDVVWRYRHHIWMRQNPYNLPLLLLCADWTNPTDVAEVLEVMFRWPNFPPTISVSLLDAPFSDTDVREFAVTRINKMGDHQFSMYLNQLTQALKYEPRHESALAQLLLVRSKKQPSIVGQIVFWNFRAEVTVAEYRDRFRLLLETISRYTKRRFRSSLFSQSQVMRDLLTVAMRLKNQPKNSDRLGFLRDELQKIDFPPTFCIPLDSRVAARGLIVDKCKFMDSKKLPLWLVFKNADKDGPNIPIILKAGDDLRQDILTLQIISLMDILWQHAGLDLRLKPYKVVATGWEQGMIEVVENAETVANIQKRFGGAMGAFLEEPIMKWLNHNRPATVSAEEVIENFVRSCAGYCVATYVIGIGDRHNDNIMVTKDGHLFHIDFGHFLGNIKRKFGIKRERAPFVFTPDFAYVMGKKGAPAYTSFVNLCMEAYNVIRRNARTFFSLFSMMLETGMPELQRVEDLRYLESALNLGVSDEEAGKIMAKLIEESVSSSWTQLNFAIHIAAH</sequence>
<dbReference type="InterPro" id="IPR042236">
    <property type="entry name" value="PI3K_accessory_sf"/>
</dbReference>
<dbReference type="InterPro" id="IPR015433">
    <property type="entry name" value="PI3/4_kinase"/>
</dbReference>
<dbReference type="InterPro" id="IPR035448">
    <property type="entry name" value="PI3Kc"/>
</dbReference>
<evidence type="ECO:0000256" key="8">
    <source>
        <dbReference type="PROSITE-ProRule" id="PRU00880"/>
    </source>
</evidence>
<evidence type="ECO:0000256" key="7">
    <source>
        <dbReference type="PIRNR" id="PIRNR000587"/>
    </source>
</evidence>
<keyword evidence="4 7" id="KW-0547">Nucleotide-binding</keyword>
<evidence type="ECO:0000256" key="6">
    <source>
        <dbReference type="ARBA" id="ARBA00022840"/>
    </source>
</evidence>
<dbReference type="AlphaFoldDB" id="A0A7S3G0V9"/>
<keyword evidence="5 7" id="KW-0418">Kinase</keyword>
<dbReference type="GO" id="GO:0050920">
    <property type="term" value="P:regulation of chemotaxis"/>
    <property type="evidence" value="ECO:0007669"/>
    <property type="project" value="UniProtKB-ARBA"/>
</dbReference>
<keyword evidence="3 7" id="KW-0808">Transferase</keyword>
<feature type="domain" description="C2 PI3K-type" evidence="11">
    <location>
        <begin position="10"/>
        <end position="183"/>
    </location>
</feature>
<gene>
    <name evidence="12" type="ORF">PBIL07802_LOCUS6943</name>
</gene>
<comment type="catalytic activity">
    <reaction evidence="1">
        <text>a 1,2-diacyl-sn-glycero-3-phospho-(1D-myo-inositol) + ATP = a 1,2-diacyl-sn-glycero-3-phospho-(1D-myo-inositol-3-phosphate) + ADP + H(+)</text>
        <dbReference type="Rhea" id="RHEA:12709"/>
        <dbReference type="ChEBI" id="CHEBI:15378"/>
        <dbReference type="ChEBI" id="CHEBI:30616"/>
        <dbReference type="ChEBI" id="CHEBI:57880"/>
        <dbReference type="ChEBI" id="CHEBI:58088"/>
        <dbReference type="ChEBI" id="CHEBI:456216"/>
        <dbReference type="EC" id="2.7.1.137"/>
    </reaction>
</comment>
<feature type="domain" description="PIK helical" evidence="10">
    <location>
        <begin position="200"/>
        <end position="379"/>
    </location>
</feature>
<dbReference type="FunFam" id="3.30.1010.10:FF:000008">
    <property type="entry name" value="Phosphatidylinositol 4,5-bisphosphate 3-kinase catalytic subunit gamma"/>
    <property type="match status" value="1"/>
</dbReference>
<dbReference type="SUPFAM" id="SSF49562">
    <property type="entry name" value="C2 domain (Calcium/lipid-binding domain, CaLB)"/>
    <property type="match status" value="1"/>
</dbReference>
<dbReference type="InterPro" id="IPR036940">
    <property type="entry name" value="PI3/4_kinase_cat_sf"/>
</dbReference>
<dbReference type="GO" id="GO:0048015">
    <property type="term" value="P:phosphatidylinositol-mediated signaling"/>
    <property type="evidence" value="ECO:0007669"/>
    <property type="project" value="TreeGrafter"/>
</dbReference>
<dbReference type="EMBL" id="HBIB01010795">
    <property type="protein sequence ID" value="CAE0244766.1"/>
    <property type="molecule type" value="Transcribed_RNA"/>
</dbReference>
<dbReference type="InterPro" id="IPR002420">
    <property type="entry name" value="PI3K-type_C2_dom"/>
</dbReference>
<dbReference type="Gene3D" id="1.25.40.70">
    <property type="entry name" value="Phosphatidylinositol 3-kinase, accessory domain (PIK)"/>
    <property type="match status" value="1"/>
</dbReference>
<dbReference type="CDD" id="cd08380">
    <property type="entry name" value="C2_PI3K_like"/>
    <property type="match status" value="1"/>
</dbReference>
<dbReference type="GO" id="GO:0016477">
    <property type="term" value="P:cell migration"/>
    <property type="evidence" value="ECO:0007669"/>
    <property type="project" value="TreeGrafter"/>
</dbReference>
<dbReference type="PROSITE" id="PS00916">
    <property type="entry name" value="PI3_4_KINASE_2"/>
    <property type="match status" value="1"/>
</dbReference>
<dbReference type="Gene3D" id="3.30.1010.10">
    <property type="entry name" value="Phosphatidylinositol 3-kinase Catalytic Subunit, Chain A, domain 4"/>
    <property type="match status" value="1"/>
</dbReference>
<dbReference type="PROSITE" id="PS50290">
    <property type="entry name" value="PI3_4_KINASE_3"/>
    <property type="match status" value="1"/>
</dbReference>
<dbReference type="GO" id="GO:0005524">
    <property type="term" value="F:ATP binding"/>
    <property type="evidence" value="ECO:0007669"/>
    <property type="project" value="UniProtKB-UniRule"/>
</dbReference>
<dbReference type="SUPFAM" id="SSF56112">
    <property type="entry name" value="Protein kinase-like (PK-like)"/>
    <property type="match status" value="1"/>
</dbReference>
<dbReference type="GO" id="GO:0035005">
    <property type="term" value="F:1-phosphatidylinositol-4-phosphate 3-kinase activity"/>
    <property type="evidence" value="ECO:0007669"/>
    <property type="project" value="TreeGrafter"/>
</dbReference>
<dbReference type="InterPro" id="IPR035892">
    <property type="entry name" value="C2_domain_sf"/>
</dbReference>
<dbReference type="InterPro" id="IPR000403">
    <property type="entry name" value="PI3/4_kinase_cat_dom"/>
</dbReference>
<dbReference type="Gene3D" id="1.10.1070.11">
    <property type="entry name" value="Phosphatidylinositol 3-/4-kinase, catalytic domain"/>
    <property type="match status" value="1"/>
</dbReference>
<dbReference type="GO" id="GO:0016303">
    <property type="term" value="F:1-phosphatidylinositol-3-kinase activity"/>
    <property type="evidence" value="ECO:0007669"/>
    <property type="project" value="UniProtKB-EC"/>
</dbReference>
<evidence type="ECO:0000256" key="2">
    <source>
        <dbReference type="ARBA" id="ARBA00012073"/>
    </source>
</evidence>
<dbReference type="SUPFAM" id="SSF48371">
    <property type="entry name" value="ARM repeat"/>
    <property type="match status" value="1"/>
</dbReference>
<feature type="domain" description="PI3K/PI4K catalytic" evidence="9">
    <location>
        <begin position="445"/>
        <end position="722"/>
    </location>
</feature>
<evidence type="ECO:0000259" key="9">
    <source>
        <dbReference type="PROSITE" id="PS50290"/>
    </source>
</evidence>
<dbReference type="GO" id="GO:0032060">
    <property type="term" value="P:bleb assembly"/>
    <property type="evidence" value="ECO:0007669"/>
    <property type="project" value="UniProtKB-ARBA"/>
</dbReference>
<organism evidence="12">
    <name type="scientific">Palpitomonas bilix</name>
    <dbReference type="NCBI Taxonomy" id="652834"/>
    <lineage>
        <taxon>Eukaryota</taxon>
        <taxon>Eukaryota incertae sedis</taxon>
    </lineage>
</organism>
<dbReference type="PANTHER" id="PTHR10048">
    <property type="entry name" value="PHOSPHATIDYLINOSITOL KINASE"/>
    <property type="match status" value="1"/>
</dbReference>
<dbReference type="FunFam" id="1.10.1070.11:FF:000001">
    <property type="entry name" value="Phosphatidylinositol 4,5-bisphosphate 3-kinase catalytic subunit"/>
    <property type="match status" value="1"/>
</dbReference>
<dbReference type="InterPro" id="IPR001263">
    <property type="entry name" value="PI3K_accessory_dom"/>
</dbReference>
<dbReference type="GO" id="GO:0005886">
    <property type="term" value="C:plasma membrane"/>
    <property type="evidence" value="ECO:0007669"/>
    <property type="project" value="TreeGrafter"/>
</dbReference>
<dbReference type="Gene3D" id="2.60.40.150">
    <property type="entry name" value="C2 domain"/>
    <property type="match status" value="1"/>
</dbReference>
<dbReference type="Pfam" id="PF00613">
    <property type="entry name" value="PI3Ka"/>
    <property type="match status" value="1"/>
</dbReference>
<dbReference type="PANTHER" id="PTHR10048:SF14">
    <property type="entry name" value="LD28067P"/>
    <property type="match status" value="1"/>
</dbReference>
<dbReference type="PIRSF" id="PIRSF000587">
    <property type="entry name" value="PI3K_Vps34"/>
    <property type="match status" value="1"/>
</dbReference>
<dbReference type="PROSITE" id="PS00915">
    <property type="entry name" value="PI3_4_KINASE_1"/>
    <property type="match status" value="1"/>
</dbReference>
<dbReference type="GO" id="GO:0043491">
    <property type="term" value="P:phosphatidylinositol 3-kinase/protein kinase B signal transduction"/>
    <property type="evidence" value="ECO:0007669"/>
    <property type="project" value="TreeGrafter"/>
</dbReference>
<proteinExistence type="inferred from homology"/>
<evidence type="ECO:0000256" key="1">
    <source>
        <dbReference type="ARBA" id="ARBA00001498"/>
    </source>
</evidence>
<dbReference type="InterPro" id="IPR008290">
    <property type="entry name" value="PI3K_Vps34"/>
</dbReference>
<dbReference type="EC" id="2.7.1.137" evidence="2"/>